<comment type="caution">
    <text evidence="2">The sequence shown here is derived from an EMBL/GenBank/DDBJ whole genome shotgun (WGS) entry which is preliminary data.</text>
</comment>
<evidence type="ECO:0000313" key="3">
    <source>
        <dbReference type="Proteomes" id="UP001159363"/>
    </source>
</evidence>
<evidence type="ECO:0000313" key="2">
    <source>
        <dbReference type="EMBL" id="KAJ8887076.1"/>
    </source>
</evidence>
<evidence type="ECO:0000256" key="1">
    <source>
        <dbReference type="SAM" id="SignalP"/>
    </source>
</evidence>
<protein>
    <submittedName>
        <fullName evidence="2">Uncharacterized protein</fullName>
    </submittedName>
</protein>
<keyword evidence="1" id="KW-0732">Signal</keyword>
<reference evidence="2 3" key="1">
    <citation type="submission" date="2023-02" db="EMBL/GenBank/DDBJ databases">
        <title>LHISI_Scaffold_Assembly.</title>
        <authorList>
            <person name="Stuart O.P."/>
            <person name="Cleave R."/>
            <person name="Magrath M.J.L."/>
            <person name="Mikheyev A.S."/>
        </authorList>
    </citation>
    <scope>NUCLEOTIDE SEQUENCE [LARGE SCALE GENOMIC DNA]</scope>
    <source>
        <strain evidence="2">Daus_M_001</strain>
        <tissue evidence="2">Leg muscle</tissue>
    </source>
</reference>
<dbReference type="Proteomes" id="UP001159363">
    <property type="component" value="Chromosome X"/>
</dbReference>
<accession>A0ABQ9HSK9</accession>
<name>A0ABQ9HSK9_9NEOP</name>
<feature type="chain" id="PRO_5045397631" evidence="1">
    <location>
        <begin position="24"/>
        <end position="588"/>
    </location>
</feature>
<keyword evidence="3" id="KW-1185">Reference proteome</keyword>
<proteinExistence type="predicted"/>
<gene>
    <name evidence="2" type="ORF">PR048_013291</name>
</gene>
<feature type="signal peptide" evidence="1">
    <location>
        <begin position="1"/>
        <end position="23"/>
    </location>
</feature>
<organism evidence="2 3">
    <name type="scientific">Dryococelus australis</name>
    <dbReference type="NCBI Taxonomy" id="614101"/>
    <lineage>
        <taxon>Eukaryota</taxon>
        <taxon>Metazoa</taxon>
        <taxon>Ecdysozoa</taxon>
        <taxon>Arthropoda</taxon>
        <taxon>Hexapoda</taxon>
        <taxon>Insecta</taxon>
        <taxon>Pterygota</taxon>
        <taxon>Neoptera</taxon>
        <taxon>Polyneoptera</taxon>
        <taxon>Phasmatodea</taxon>
        <taxon>Verophasmatodea</taxon>
        <taxon>Anareolatae</taxon>
        <taxon>Phasmatidae</taxon>
        <taxon>Eurycanthinae</taxon>
        <taxon>Dryococelus</taxon>
    </lineage>
</organism>
<dbReference type="EMBL" id="JARBHB010000004">
    <property type="protein sequence ID" value="KAJ8887076.1"/>
    <property type="molecule type" value="Genomic_DNA"/>
</dbReference>
<sequence>MWTMSRYQQWSLLLRNLCSPLSCVQLALEPLRPAVDTKHGELLSFNSGAIIVGPSKYGKTNLLNKFFNNNEEMMHLDECDNNSVIFDEVKTKTLIATKQTYSRVQKQVLRDNKLFSCQDDTHLMHWRASEGGPRMRSVRCWSNAFRAPIDFLSPQTWLSWRPAVELPSENEPPVGRAANHLSFSARTRTPLIGHLLSKSNFAWSRLILHALGVAPCNRDVRLNAQALKRTAMTTIDTASDKRANLHERDQRKQSKIRSVMAARSILLSVKRVSDEKVQEQTDLLRYFQRFCNKAPFSLSSSKAGEVLREGNLRKRLRGGGSMARTPPVPSEYSCFLQCLHSSSKSFFGLTGKPARPACARRKARSCSWWRRSIYLSDAQKAFPLCVSPSRADTVVQACILVSRRHESGAGNICRRYSSLCCFISLKPTSRAKEICWKSAKTANPLYLLGMKIMQGDMHRGKEGLGSHGLHFGTMATSLSVLRASLNYEEQGKNFQERQVREISDSRVRDQRIRSQGLVTPSQTGDWDQFIDLLRRSQLDVRLGDPGIVEGREDPPFEACDVRRRVNCYIVQTFSCAHGSILTVLSRQL</sequence>